<feature type="compositionally biased region" description="Polar residues" evidence="12">
    <location>
        <begin position="1018"/>
        <end position="1028"/>
    </location>
</feature>
<dbReference type="PANTHER" id="PTHR43740">
    <property type="entry name" value="LEUCYL-TRNA SYNTHETASE"/>
    <property type="match status" value="1"/>
</dbReference>
<dbReference type="Pfam" id="PF09334">
    <property type="entry name" value="tRNA-synt_1g"/>
    <property type="match status" value="1"/>
</dbReference>
<evidence type="ECO:0000256" key="11">
    <source>
        <dbReference type="RuleBase" id="RU363035"/>
    </source>
</evidence>
<dbReference type="InterPro" id="IPR025709">
    <property type="entry name" value="Leu_tRNA-synth_edit"/>
</dbReference>
<evidence type="ECO:0000256" key="12">
    <source>
        <dbReference type="SAM" id="MobiDB-lite"/>
    </source>
</evidence>
<keyword evidence="6 11" id="KW-0067">ATP-binding</keyword>
<evidence type="ECO:0000256" key="1">
    <source>
        <dbReference type="ARBA" id="ARBA00004305"/>
    </source>
</evidence>
<keyword evidence="7 11" id="KW-0648">Protein biosynthesis</keyword>
<feature type="region of interest" description="Disordered" evidence="12">
    <location>
        <begin position="808"/>
        <end position="843"/>
    </location>
</feature>
<dbReference type="PROSITE" id="PS00178">
    <property type="entry name" value="AA_TRNA_LIGASE_I"/>
    <property type="match status" value="1"/>
</dbReference>
<keyword evidence="5 11" id="KW-0547">Nucleotide-binding</keyword>
<comment type="subcellular location">
    <subcellularLocation>
        <location evidence="1">Mitochondrion matrix</location>
    </subcellularLocation>
</comment>
<dbReference type="InterPro" id="IPR002300">
    <property type="entry name" value="aa-tRNA-synth_Ia"/>
</dbReference>
<keyword evidence="4 11" id="KW-0436">Ligase</keyword>
<evidence type="ECO:0000313" key="17">
    <source>
        <dbReference type="EMBL" id="PVI03901.1"/>
    </source>
</evidence>
<evidence type="ECO:0000259" key="15">
    <source>
        <dbReference type="Pfam" id="PF09334"/>
    </source>
</evidence>
<dbReference type="Pfam" id="PF00133">
    <property type="entry name" value="tRNA-synt_1"/>
    <property type="match status" value="2"/>
</dbReference>
<dbReference type="PRINTS" id="PR00985">
    <property type="entry name" value="TRNASYNTHLEU"/>
</dbReference>
<dbReference type="Gene3D" id="1.10.730.10">
    <property type="entry name" value="Isoleucyl-tRNA Synthetase, Domain 1"/>
    <property type="match status" value="2"/>
</dbReference>
<feature type="domain" description="Aminoacyl-tRNA synthetase class Ia" evidence="13">
    <location>
        <begin position="688"/>
        <end position="731"/>
    </location>
</feature>
<dbReference type="SUPFAM" id="SSF52374">
    <property type="entry name" value="Nucleotidylyl transferase"/>
    <property type="match status" value="1"/>
</dbReference>
<proteinExistence type="inferred from homology"/>
<dbReference type="GO" id="GO:0006429">
    <property type="term" value="P:leucyl-tRNA aminoacylation"/>
    <property type="evidence" value="ECO:0007669"/>
    <property type="project" value="InterPro"/>
</dbReference>
<evidence type="ECO:0000259" key="14">
    <source>
        <dbReference type="Pfam" id="PF08264"/>
    </source>
</evidence>
<name>A0A2V1E0G5_9PLEO</name>
<evidence type="ECO:0000259" key="16">
    <source>
        <dbReference type="Pfam" id="PF13603"/>
    </source>
</evidence>
<feature type="domain" description="Aminoacyl-tRNA synthetase class Ia" evidence="13">
    <location>
        <begin position="476"/>
        <end position="655"/>
    </location>
</feature>
<dbReference type="EMBL" id="KZ805326">
    <property type="protein sequence ID" value="PVI03901.1"/>
    <property type="molecule type" value="Genomic_DNA"/>
</dbReference>
<comment type="catalytic activity">
    <reaction evidence="10">
        <text>tRNA(Leu) + L-leucine + ATP = L-leucyl-tRNA(Leu) + AMP + diphosphate</text>
        <dbReference type="Rhea" id="RHEA:11688"/>
        <dbReference type="Rhea" id="RHEA-COMP:9613"/>
        <dbReference type="Rhea" id="RHEA-COMP:9622"/>
        <dbReference type="ChEBI" id="CHEBI:30616"/>
        <dbReference type="ChEBI" id="CHEBI:33019"/>
        <dbReference type="ChEBI" id="CHEBI:57427"/>
        <dbReference type="ChEBI" id="CHEBI:78442"/>
        <dbReference type="ChEBI" id="CHEBI:78494"/>
        <dbReference type="ChEBI" id="CHEBI:456215"/>
        <dbReference type="EC" id="6.1.1.4"/>
    </reaction>
</comment>
<dbReference type="FunFam" id="3.40.50.620:FF:000100">
    <property type="entry name" value="probable leucine--tRNA ligase, mitochondrial"/>
    <property type="match status" value="1"/>
</dbReference>
<evidence type="ECO:0000313" key="18">
    <source>
        <dbReference type="Proteomes" id="UP000244855"/>
    </source>
</evidence>
<dbReference type="NCBIfam" id="TIGR00396">
    <property type="entry name" value="leuS_bact"/>
    <property type="match status" value="1"/>
</dbReference>
<dbReference type="CDD" id="cd00812">
    <property type="entry name" value="LeuRS_core"/>
    <property type="match status" value="1"/>
</dbReference>
<keyword evidence="18" id="KW-1185">Reference proteome</keyword>
<sequence length="1115" mass="126086">MRISSLCGRNGPRALHVHRLQCRLRLQHRALSSTTSLQSENDTHGLPALTKKWQPLWDKDAAAKGNSPRGSAYVLPMFPYPSGTLHLGHLRVYTISDVLARVKRMMGYDVLHPIGWDAFGLPAENAAIERGVHPADWTASNIEAMKSQMMAMGGQWDWDREFRTCDPDFYKHTQRLFLELYKKGLAYQAESMVNWDPVDQTVLANEQVDANGCSWRSGAKVEQKMLKQWFLRITKFRAPLVNDLKTLDEWPERVKAMQKNWIGLSQGTRIDFRIKKALPPDFKERSSARRRSLRKRNYFNFATGVSVFTTRADTLPGAQYVALSMKHFLVRAVLWKNEDRGLRTFIRKARNLPPDTKEGYLLEGIRAINPLASALGNGYQPDSLPVFVAPYVRDIYGTGAVMGVPGHDARDHAFWRQNKGQAPVKYVITPNGQGSNLPTDLPDEPLTKKGHLVPALPHLAGLSSDDAIQRITSLAKEKQFGKAMDSYRLKDWLISRQRYWGTPIPIVHCSSCGPVPVPDEELPVRLPNLPASSFEGRNGNPLEQDKKWKDTKCPKCKGPAHRETDTMDTFMDSSWYFFRFLDPQNSTQLFSPQLADSGMPVDTYVGGVEHAILHLLYARFITKFLAKTGRWPKGTQPSKGGLGEPFKRLVTQGMVHGKTYTDPTTGRFLRPDELDLSKETEPIIKETGLLAKVSYEKMSKSKYNGVDPGNVIKEYGADATRAHMLFQAPINDVLEWDETKITGVQRWLKRVMTLSNASWYPEYQASLLEFKPPGDLDNTLHWLEQLQSANMLTIPERMQYSVGSLSQQPITETQGHDESVEPFSESTTETHEQDESGEPETETHEEFFLKCLEPIDRDLLVKLHKTIASVTKSYTETYSLNTIVSDLMTLTNAIWTAPPHASQLSPVIRYMATLHLLRLAAPITPAVAEEGWHLLHSKFNGPVRDTPSHPLHAIRPDSGPSVFSFGFPAANHTIIDIADRTTTCIVQVNSRFRFKTEIRKFDHDRGGSNNNNNPGEEPTTTDASAATTEQVDDLQKREITHVLTQLARTDQGKLLFDHDHPKSIWNLAGKPWPWDLLRDGPREHSRFLPVGWKVFVVKKGEIVNFVKEKRDPKAM</sequence>
<dbReference type="SUPFAM" id="SSF50677">
    <property type="entry name" value="ValRS/IleRS/LeuRS editing domain"/>
    <property type="match status" value="1"/>
</dbReference>
<dbReference type="InterPro" id="IPR015413">
    <property type="entry name" value="Methionyl/Leucyl_tRNA_Synth"/>
</dbReference>
<dbReference type="Pfam" id="PF08264">
    <property type="entry name" value="Anticodon_1"/>
    <property type="match status" value="1"/>
</dbReference>
<feature type="compositionally biased region" description="Basic and acidic residues" evidence="12">
    <location>
        <begin position="543"/>
        <end position="553"/>
    </location>
</feature>
<keyword evidence="8 11" id="KW-0030">Aminoacyl-tRNA synthetase</keyword>
<dbReference type="Gene3D" id="3.90.740.10">
    <property type="entry name" value="Valyl/Leucyl/Isoleucyl-tRNA synthetase, editing domain"/>
    <property type="match status" value="1"/>
</dbReference>
<evidence type="ECO:0000256" key="10">
    <source>
        <dbReference type="ARBA" id="ARBA00047469"/>
    </source>
</evidence>
<evidence type="ECO:0000256" key="5">
    <source>
        <dbReference type="ARBA" id="ARBA00022741"/>
    </source>
</evidence>
<evidence type="ECO:0000256" key="7">
    <source>
        <dbReference type="ARBA" id="ARBA00022917"/>
    </source>
</evidence>
<evidence type="ECO:0000256" key="8">
    <source>
        <dbReference type="ARBA" id="ARBA00023146"/>
    </source>
</evidence>
<dbReference type="InterPro" id="IPR014729">
    <property type="entry name" value="Rossmann-like_a/b/a_fold"/>
</dbReference>
<evidence type="ECO:0000256" key="2">
    <source>
        <dbReference type="ARBA" id="ARBA00005594"/>
    </source>
</evidence>
<protein>
    <recommendedName>
        <fullName evidence="3">leucine--tRNA ligase</fullName>
        <ecNumber evidence="3">6.1.1.4</ecNumber>
    </recommendedName>
    <alternativeName>
        <fullName evidence="9">Leucyl-tRNA synthetase</fullName>
    </alternativeName>
</protein>
<dbReference type="GO" id="GO:0032543">
    <property type="term" value="P:mitochondrial translation"/>
    <property type="evidence" value="ECO:0007669"/>
    <property type="project" value="TreeGrafter"/>
</dbReference>
<dbReference type="GO" id="GO:0002161">
    <property type="term" value="F:aminoacyl-tRNA deacylase activity"/>
    <property type="evidence" value="ECO:0007669"/>
    <property type="project" value="InterPro"/>
</dbReference>
<comment type="similarity">
    <text evidence="2 11">Belongs to the class-I aminoacyl-tRNA synthetase family.</text>
</comment>
<organism evidence="17 18">
    <name type="scientific">Periconia macrospinosa</name>
    <dbReference type="NCBI Taxonomy" id="97972"/>
    <lineage>
        <taxon>Eukaryota</taxon>
        <taxon>Fungi</taxon>
        <taxon>Dikarya</taxon>
        <taxon>Ascomycota</taxon>
        <taxon>Pezizomycotina</taxon>
        <taxon>Dothideomycetes</taxon>
        <taxon>Pleosporomycetidae</taxon>
        <taxon>Pleosporales</taxon>
        <taxon>Massarineae</taxon>
        <taxon>Periconiaceae</taxon>
        <taxon>Periconia</taxon>
    </lineage>
</organism>
<reference evidence="17 18" key="1">
    <citation type="journal article" date="2018" name="Sci. Rep.">
        <title>Comparative genomics provides insights into the lifestyle and reveals functional heterogeneity of dark septate endophytic fungi.</title>
        <authorList>
            <person name="Knapp D.G."/>
            <person name="Nemeth J.B."/>
            <person name="Barry K."/>
            <person name="Hainaut M."/>
            <person name="Henrissat B."/>
            <person name="Johnson J."/>
            <person name="Kuo A."/>
            <person name="Lim J.H.P."/>
            <person name="Lipzen A."/>
            <person name="Nolan M."/>
            <person name="Ohm R.A."/>
            <person name="Tamas L."/>
            <person name="Grigoriev I.V."/>
            <person name="Spatafora J.W."/>
            <person name="Nagy L.G."/>
            <person name="Kovacs G.M."/>
        </authorList>
    </citation>
    <scope>NUCLEOTIDE SEQUENCE [LARGE SCALE GENOMIC DNA]</scope>
    <source>
        <strain evidence="17 18">DSE2036</strain>
    </source>
</reference>
<evidence type="ECO:0000256" key="3">
    <source>
        <dbReference type="ARBA" id="ARBA00013164"/>
    </source>
</evidence>
<feature type="domain" description="Leucyl-tRNA synthetase editing" evidence="16">
    <location>
        <begin position="259"/>
        <end position="473"/>
    </location>
</feature>
<dbReference type="SUPFAM" id="SSF47323">
    <property type="entry name" value="Anticodon-binding domain of a subclass of class I aminoacyl-tRNA synthetases"/>
    <property type="match status" value="1"/>
</dbReference>
<dbReference type="PANTHER" id="PTHR43740:SF2">
    <property type="entry name" value="LEUCINE--TRNA LIGASE, MITOCHONDRIAL"/>
    <property type="match status" value="1"/>
</dbReference>
<feature type="domain" description="Methionyl/Valyl/Leucyl/Isoleucyl-tRNA synthetase anticodon-binding" evidence="14">
    <location>
        <begin position="856"/>
        <end position="999"/>
    </location>
</feature>
<feature type="region of interest" description="Disordered" evidence="12">
    <location>
        <begin position="529"/>
        <end position="561"/>
    </location>
</feature>
<dbReference type="GO" id="GO:0005524">
    <property type="term" value="F:ATP binding"/>
    <property type="evidence" value="ECO:0007669"/>
    <property type="project" value="UniProtKB-KW"/>
</dbReference>
<evidence type="ECO:0000259" key="13">
    <source>
        <dbReference type="Pfam" id="PF00133"/>
    </source>
</evidence>
<dbReference type="Pfam" id="PF13603">
    <property type="entry name" value="tRNA-synt_1_2"/>
    <property type="match status" value="1"/>
</dbReference>
<accession>A0A2V1E0G5</accession>
<dbReference type="Proteomes" id="UP000244855">
    <property type="component" value="Unassembled WGS sequence"/>
</dbReference>
<dbReference type="FunFam" id="1.10.730.10:FF:000002">
    <property type="entry name" value="Leucine--tRNA ligase"/>
    <property type="match status" value="1"/>
</dbReference>
<dbReference type="GO" id="GO:0004823">
    <property type="term" value="F:leucine-tRNA ligase activity"/>
    <property type="evidence" value="ECO:0007669"/>
    <property type="project" value="UniProtKB-EC"/>
</dbReference>
<evidence type="ECO:0000256" key="6">
    <source>
        <dbReference type="ARBA" id="ARBA00022840"/>
    </source>
</evidence>
<dbReference type="AlphaFoldDB" id="A0A2V1E0G5"/>
<feature type="domain" description="Methionyl/Leucyl tRNA synthetase" evidence="15">
    <location>
        <begin position="77"/>
        <end position="210"/>
    </location>
</feature>
<dbReference type="InterPro" id="IPR009080">
    <property type="entry name" value="tRNAsynth_Ia_anticodon-bd"/>
</dbReference>
<dbReference type="InterPro" id="IPR002302">
    <property type="entry name" value="Leu-tRNA-ligase"/>
</dbReference>
<dbReference type="EC" id="6.1.1.4" evidence="3"/>
<evidence type="ECO:0000256" key="9">
    <source>
        <dbReference type="ARBA" id="ARBA00030520"/>
    </source>
</evidence>
<dbReference type="InterPro" id="IPR009008">
    <property type="entry name" value="Val/Leu/Ile-tRNA-synth_edit"/>
</dbReference>
<dbReference type="OrthoDB" id="15954at2759"/>
<evidence type="ECO:0000256" key="4">
    <source>
        <dbReference type="ARBA" id="ARBA00022598"/>
    </source>
</evidence>
<gene>
    <name evidence="17" type="ORF">DM02DRAFT_669455</name>
</gene>
<dbReference type="InterPro" id="IPR001412">
    <property type="entry name" value="aa-tRNA-synth_I_CS"/>
</dbReference>
<dbReference type="FunFam" id="3.40.50.620:FF:000003">
    <property type="entry name" value="Leucine--tRNA ligase"/>
    <property type="match status" value="1"/>
</dbReference>
<dbReference type="GO" id="GO:0005759">
    <property type="term" value="C:mitochondrial matrix"/>
    <property type="evidence" value="ECO:0007669"/>
    <property type="project" value="UniProtKB-SubCell"/>
</dbReference>
<dbReference type="InterPro" id="IPR013155">
    <property type="entry name" value="M/V/L/I-tRNA-synth_anticd-bd"/>
</dbReference>
<feature type="region of interest" description="Disordered" evidence="12">
    <location>
        <begin position="1002"/>
        <end position="1028"/>
    </location>
</feature>
<dbReference type="STRING" id="97972.A0A2V1E0G5"/>
<dbReference type="Gene3D" id="3.40.50.620">
    <property type="entry name" value="HUPs"/>
    <property type="match status" value="2"/>
</dbReference>